<evidence type="ECO:0000256" key="1">
    <source>
        <dbReference type="ARBA" id="ARBA00004571"/>
    </source>
</evidence>
<evidence type="ECO:0000256" key="2">
    <source>
        <dbReference type="ARBA" id="ARBA00011233"/>
    </source>
</evidence>
<dbReference type="InterPro" id="IPR050298">
    <property type="entry name" value="Gram-neg_bact_OMP"/>
</dbReference>
<evidence type="ECO:0000256" key="11">
    <source>
        <dbReference type="SAM" id="MobiDB-lite"/>
    </source>
</evidence>
<evidence type="ECO:0000256" key="9">
    <source>
        <dbReference type="ARBA" id="ARBA00023136"/>
    </source>
</evidence>
<dbReference type="InterPro" id="IPR001702">
    <property type="entry name" value="Porin_Gram-ve"/>
</dbReference>
<dbReference type="PRINTS" id="PR00182">
    <property type="entry name" value="ECOLNEIPORIN"/>
</dbReference>
<keyword evidence="4" id="KW-1134">Transmembrane beta strand</keyword>
<dbReference type="SUPFAM" id="SSF56935">
    <property type="entry name" value="Porins"/>
    <property type="match status" value="1"/>
</dbReference>
<keyword evidence="6" id="KW-0732">Signal</keyword>
<dbReference type="InterPro" id="IPR033900">
    <property type="entry name" value="Gram_neg_porin_domain"/>
</dbReference>
<keyword evidence="5" id="KW-0812">Transmembrane</keyword>
<dbReference type="PANTHER" id="PTHR34501:SF9">
    <property type="entry name" value="MAJOR OUTER MEMBRANE PROTEIN P.IA"/>
    <property type="match status" value="1"/>
</dbReference>
<dbReference type="CDD" id="cd00342">
    <property type="entry name" value="gram_neg_porins"/>
    <property type="match status" value="1"/>
</dbReference>
<keyword evidence="10" id="KW-0998">Cell outer membrane</keyword>
<reference evidence="13 14" key="1">
    <citation type="submission" date="2019-12" db="EMBL/GenBank/DDBJ databases">
        <authorList>
            <person name="Li C."/>
            <person name="Zhao J."/>
        </authorList>
    </citation>
    <scope>NUCLEOTIDE SEQUENCE [LARGE SCALE GENOMIC DNA]</scope>
    <source>
        <strain evidence="13 14">NEAU-DD11</strain>
    </source>
</reference>
<dbReference type="Gene3D" id="2.40.160.10">
    <property type="entry name" value="Porin"/>
    <property type="match status" value="1"/>
</dbReference>
<keyword evidence="14" id="KW-1185">Reference proteome</keyword>
<evidence type="ECO:0000259" key="12">
    <source>
        <dbReference type="Pfam" id="PF13609"/>
    </source>
</evidence>
<sequence>MGGGGRRPGRHGRRRGDTADRGHEPLSPGVAPVGRCGMNAKHHIGTLCLLAGGAWALPALAQDGAVVYGVVDTFLTRIDAEGKAPATRIDASGAAASRLGVRGTENLGNGVKANFTLEAGLNSNDGSGADTYRLFNRQAWVGLSTGWGEFRLGRQNTPQFYMNGKFDAFGGTTQASGWNNFAGAALRVDNAVGLFTDVAGVKLHLLWARGALAGAPLLPEVAGNRNWHLAAEYERGPWYLGINHEDVANTALPYRVRRTALGTSWRFGPAWKAFLAVNRERASDRSIDSALYSASVLHDFAASSSIAVGYAAFSDHQSGQGHGSAHQASIQYRYRFSKRTMAYVGYAQLDQQGSRNSFVLAGAAVVQPGARITATPGGAITGWQLGLTHVF</sequence>
<dbReference type="GO" id="GO:0046930">
    <property type="term" value="C:pore complex"/>
    <property type="evidence" value="ECO:0007669"/>
    <property type="project" value="UniProtKB-KW"/>
</dbReference>
<gene>
    <name evidence="13" type="ORF">GPY61_06635</name>
</gene>
<keyword evidence="7" id="KW-0406">Ion transport</keyword>
<dbReference type="Pfam" id="PF13609">
    <property type="entry name" value="Porin_4"/>
    <property type="match status" value="1"/>
</dbReference>
<name>A0A7X3FX52_9BURK</name>
<feature type="compositionally biased region" description="Basic and acidic residues" evidence="11">
    <location>
        <begin position="15"/>
        <end position="24"/>
    </location>
</feature>
<dbReference type="InterPro" id="IPR023614">
    <property type="entry name" value="Porin_dom_sf"/>
</dbReference>
<protein>
    <submittedName>
        <fullName evidence="13">Porin</fullName>
    </submittedName>
</protein>
<dbReference type="GO" id="GO:0015288">
    <property type="term" value="F:porin activity"/>
    <property type="evidence" value="ECO:0007669"/>
    <property type="project" value="UniProtKB-KW"/>
</dbReference>
<comment type="subunit">
    <text evidence="2">Homotrimer.</text>
</comment>
<dbReference type="PANTHER" id="PTHR34501">
    <property type="entry name" value="PROTEIN YDDL-RELATED"/>
    <property type="match status" value="1"/>
</dbReference>
<dbReference type="Proteomes" id="UP000443353">
    <property type="component" value="Unassembled WGS sequence"/>
</dbReference>
<evidence type="ECO:0000313" key="13">
    <source>
        <dbReference type="EMBL" id="MVW59602.1"/>
    </source>
</evidence>
<evidence type="ECO:0000256" key="8">
    <source>
        <dbReference type="ARBA" id="ARBA00023114"/>
    </source>
</evidence>
<evidence type="ECO:0000256" key="3">
    <source>
        <dbReference type="ARBA" id="ARBA00022448"/>
    </source>
</evidence>
<feature type="region of interest" description="Disordered" evidence="11">
    <location>
        <begin position="1"/>
        <end position="31"/>
    </location>
</feature>
<dbReference type="EMBL" id="WSES01000002">
    <property type="protein sequence ID" value="MVW59602.1"/>
    <property type="molecule type" value="Genomic_DNA"/>
</dbReference>
<feature type="domain" description="Porin" evidence="12">
    <location>
        <begin position="51"/>
        <end position="353"/>
    </location>
</feature>
<dbReference type="AlphaFoldDB" id="A0A7X3FX52"/>
<dbReference type="GO" id="GO:0009279">
    <property type="term" value="C:cell outer membrane"/>
    <property type="evidence" value="ECO:0007669"/>
    <property type="project" value="UniProtKB-SubCell"/>
</dbReference>
<evidence type="ECO:0000256" key="7">
    <source>
        <dbReference type="ARBA" id="ARBA00023065"/>
    </source>
</evidence>
<evidence type="ECO:0000256" key="5">
    <source>
        <dbReference type="ARBA" id="ARBA00022692"/>
    </source>
</evidence>
<accession>A0A7X3FX52</accession>
<evidence type="ECO:0000256" key="10">
    <source>
        <dbReference type="ARBA" id="ARBA00023237"/>
    </source>
</evidence>
<organism evidence="13 14">
    <name type="scientific">Massilia cellulosiltytica</name>
    <dbReference type="NCBI Taxonomy" id="2683234"/>
    <lineage>
        <taxon>Bacteria</taxon>
        <taxon>Pseudomonadati</taxon>
        <taxon>Pseudomonadota</taxon>
        <taxon>Betaproteobacteria</taxon>
        <taxon>Burkholderiales</taxon>
        <taxon>Oxalobacteraceae</taxon>
        <taxon>Telluria group</taxon>
        <taxon>Massilia</taxon>
    </lineage>
</organism>
<keyword evidence="9" id="KW-0472">Membrane</keyword>
<comment type="subcellular location">
    <subcellularLocation>
        <location evidence="1">Cell outer membrane</location>
        <topology evidence="1">Multi-pass membrane protein</topology>
    </subcellularLocation>
</comment>
<evidence type="ECO:0000256" key="4">
    <source>
        <dbReference type="ARBA" id="ARBA00022452"/>
    </source>
</evidence>
<evidence type="ECO:0000313" key="14">
    <source>
        <dbReference type="Proteomes" id="UP000443353"/>
    </source>
</evidence>
<proteinExistence type="predicted"/>
<keyword evidence="3" id="KW-0813">Transport</keyword>
<evidence type="ECO:0000256" key="6">
    <source>
        <dbReference type="ARBA" id="ARBA00022729"/>
    </source>
</evidence>
<comment type="caution">
    <text evidence="13">The sequence shown here is derived from an EMBL/GenBank/DDBJ whole genome shotgun (WGS) entry which is preliminary data.</text>
</comment>
<keyword evidence="8" id="KW-0626">Porin</keyword>
<dbReference type="GO" id="GO:0034220">
    <property type="term" value="P:monoatomic ion transmembrane transport"/>
    <property type="evidence" value="ECO:0007669"/>
    <property type="project" value="InterPro"/>
</dbReference>